<keyword evidence="1" id="KW-1133">Transmembrane helix</keyword>
<evidence type="ECO:0000313" key="2">
    <source>
        <dbReference type="EMBL" id="AJD89605.1"/>
    </source>
</evidence>
<dbReference type="AlphaFoldDB" id="A0A0B5AGW1"/>
<dbReference type="STRING" id="1508404.JMA_02880"/>
<keyword evidence="1" id="KW-0472">Membrane</keyword>
<dbReference type="Proteomes" id="UP000031449">
    <property type="component" value="Chromosome"/>
</dbReference>
<feature type="transmembrane region" description="Helical" evidence="1">
    <location>
        <begin position="209"/>
        <end position="228"/>
    </location>
</feature>
<feature type="transmembrane region" description="Helical" evidence="1">
    <location>
        <begin position="48"/>
        <end position="67"/>
    </location>
</feature>
<dbReference type="EMBL" id="CP009416">
    <property type="protein sequence ID" value="AJD89605.1"/>
    <property type="molecule type" value="Genomic_DNA"/>
</dbReference>
<organism evidence="2 3">
    <name type="scientific">Jeotgalibacillus malaysiensis</name>
    <dbReference type="NCBI Taxonomy" id="1508404"/>
    <lineage>
        <taxon>Bacteria</taxon>
        <taxon>Bacillati</taxon>
        <taxon>Bacillota</taxon>
        <taxon>Bacilli</taxon>
        <taxon>Bacillales</taxon>
        <taxon>Caryophanaceae</taxon>
        <taxon>Jeotgalibacillus</taxon>
    </lineage>
</organism>
<evidence type="ECO:0008006" key="4">
    <source>
        <dbReference type="Google" id="ProtNLM"/>
    </source>
</evidence>
<feature type="transmembrane region" description="Helical" evidence="1">
    <location>
        <begin position="169"/>
        <end position="189"/>
    </location>
</feature>
<dbReference type="OrthoDB" id="2965073at2"/>
<evidence type="ECO:0000313" key="3">
    <source>
        <dbReference type="Proteomes" id="UP000031449"/>
    </source>
</evidence>
<dbReference type="HOGENOM" id="CLU_1159276_0_0_9"/>
<proteinExistence type="predicted"/>
<protein>
    <recommendedName>
        <fullName evidence="4">ABC transporter permease</fullName>
    </recommendedName>
</protein>
<sequence>MMNIFRQALQLIRFELDVSKKHYLTLLFLAGIYTFFLSLSIPPYLEEHVFILDVLLIIFLCTLSFAIKPKNFQYQKIDDHLYGSPYFSMLNQLPIKRSVLITSRFILPFISIIAGITLLLVGTYILSPELRSTVNPVELIALIVMWICISFCIGGLFPASDPGDEIKRFTFFWSYASIVLFFAGLYLIFQVWLDTGLFKWTIYLASEFTLLSILGSILIACLVTWYWFRHANRQVQKIDYLQ</sequence>
<name>A0A0B5AGW1_9BACL</name>
<reference evidence="2 3" key="1">
    <citation type="submission" date="2014-08" db="EMBL/GenBank/DDBJ databases">
        <title>Complete genome of a marine bacteria Jeotgalibacillus malaysiensis.</title>
        <authorList>
            <person name="Yaakop A.S."/>
            <person name="Chan K.-G."/>
            <person name="Goh K.M."/>
        </authorList>
    </citation>
    <scope>NUCLEOTIDE SEQUENCE [LARGE SCALE GENOMIC DNA]</scope>
    <source>
        <strain evidence="2 3">D5</strain>
    </source>
</reference>
<keyword evidence="3" id="KW-1185">Reference proteome</keyword>
<dbReference type="KEGG" id="jeo:JMA_02880"/>
<evidence type="ECO:0000256" key="1">
    <source>
        <dbReference type="SAM" id="Phobius"/>
    </source>
</evidence>
<feature type="transmembrane region" description="Helical" evidence="1">
    <location>
        <begin position="139"/>
        <end position="157"/>
    </location>
</feature>
<keyword evidence="1" id="KW-0812">Transmembrane</keyword>
<feature type="transmembrane region" description="Helical" evidence="1">
    <location>
        <begin position="105"/>
        <end position="127"/>
    </location>
</feature>
<feature type="transmembrane region" description="Helical" evidence="1">
    <location>
        <begin position="21"/>
        <end position="42"/>
    </location>
</feature>
<dbReference type="BioCyc" id="JESP1508404:G14D9-9505-MONOMER"/>
<gene>
    <name evidence="2" type="ORF">JMA_02880</name>
</gene>
<accession>A0A0B5AGW1</accession>